<dbReference type="GO" id="GO:0005874">
    <property type="term" value="C:microtubule"/>
    <property type="evidence" value="ECO:0007669"/>
    <property type="project" value="TreeGrafter"/>
</dbReference>
<reference evidence="3" key="1">
    <citation type="journal article" date="2020" name="Phytopathology">
        <title>Genome Sequence Resources of Colletotrichum truncatum, C. plurivorum, C. musicola, and C. sojae: Four Species Pathogenic to Soybean (Glycine max).</title>
        <authorList>
            <person name="Rogerio F."/>
            <person name="Boufleur T.R."/>
            <person name="Ciampi-Guillardi M."/>
            <person name="Sukno S.A."/>
            <person name="Thon M.R."/>
            <person name="Massola Junior N.S."/>
            <person name="Baroncelli R."/>
        </authorList>
    </citation>
    <scope>NUCLEOTIDE SEQUENCE</scope>
    <source>
        <strain evidence="3">LFN00145</strain>
    </source>
</reference>
<dbReference type="GO" id="GO:0003924">
    <property type="term" value="F:GTPase activity"/>
    <property type="evidence" value="ECO:0007669"/>
    <property type="project" value="TreeGrafter"/>
</dbReference>
<dbReference type="GO" id="GO:0005739">
    <property type="term" value="C:mitochondrion"/>
    <property type="evidence" value="ECO:0007669"/>
    <property type="project" value="TreeGrafter"/>
</dbReference>
<dbReference type="InterPro" id="IPR027417">
    <property type="entry name" value="P-loop_NTPase"/>
</dbReference>
<dbReference type="Pfam" id="PF00350">
    <property type="entry name" value="Dynamin_N"/>
    <property type="match status" value="1"/>
</dbReference>
<evidence type="ECO:0000313" key="3">
    <source>
        <dbReference type="EMBL" id="KAF6823358.1"/>
    </source>
</evidence>
<dbReference type="GO" id="GO:0008017">
    <property type="term" value="F:microtubule binding"/>
    <property type="evidence" value="ECO:0007669"/>
    <property type="project" value="TreeGrafter"/>
</dbReference>
<keyword evidence="4" id="KW-1185">Reference proteome</keyword>
<dbReference type="EMBL" id="WIGO01000214">
    <property type="protein sequence ID" value="KAF6823358.1"/>
    <property type="molecule type" value="Genomic_DNA"/>
</dbReference>
<dbReference type="GO" id="GO:0016559">
    <property type="term" value="P:peroxisome fission"/>
    <property type="evidence" value="ECO:0007669"/>
    <property type="project" value="TreeGrafter"/>
</dbReference>
<dbReference type="Gene3D" id="3.40.50.300">
    <property type="entry name" value="P-loop containing nucleotide triphosphate hydrolases"/>
    <property type="match status" value="1"/>
</dbReference>
<organism evidence="3 4">
    <name type="scientific">Colletotrichum plurivorum</name>
    <dbReference type="NCBI Taxonomy" id="2175906"/>
    <lineage>
        <taxon>Eukaryota</taxon>
        <taxon>Fungi</taxon>
        <taxon>Dikarya</taxon>
        <taxon>Ascomycota</taxon>
        <taxon>Pezizomycotina</taxon>
        <taxon>Sordariomycetes</taxon>
        <taxon>Hypocreomycetidae</taxon>
        <taxon>Glomerellales</taxon>
        <taxon>Glomerellaceae</taxon>
        <taxon>Colletotrichum</taxon>
        <taxon>Colletotrichum orchidearum species complex</taxon>
    </lineage>
</organism>
<dbReference type="AlphaFoldDB" id="A0A8H6K2V0"/>
<gene>
    <name evidence="3" type="ORF">CPLU01_11439</name>
</gene>
<dbReference type="GO" id="GO:0016020">
    <property type="term" value="C:membrane"/>
    <property type="evidence" value="ECO:0007669"/>
    <property type="project" value="TreeGrafter"/>
</dbReference>
<dbReference type="GO" id="GO:0006897">
    <property type="term" value="P:endocytosis"/>
    <property type="evidence" value="ECO:0007669"/>
    <property type="project" value="TreeGrafter"/>
</dbReference>
<dbReference type="GO" id="GO:0048312">
    <property type="term" value="P:intracellular distribution of mitochondria"/>
    <property type="evidence" value="ECO:0007669"/>
    <property type="project" value="TreeGrafter"/>
</dbReference>
<dbReference type="PANTHER" id="PTHR11566">
    <property type="entry name" value="DYNAMIN"/>
    <property type="match status" value="1"/>
</dbReference>
<dbReference type="InterPro" id="IPR045063">
    <property type="entry name" value="Dynamin_N"/>
</dbReference>
<proteinExistence type="predicted"/>
<comment type="caution">
    <text evidence="3">The sequence shown here is derived from an EMBL/GenBank/DDBJ whole genome shotgun (WGS) entry which is preliminary data.</text>
</comment>
<feature type="domain" description="Dynamin N-terminal" evidence="2">
    <location>
        <begin position="76"/>
        <end position="213"/>
    </location>
</feature>
<sequence length="655" mass="72919">MDTDSSSMSGDISTPNSPSDNSEGEWESVLSTTDARASKEAIPENPFDMKSSRALLDAMDELQSCGVSQELATHEIVIFGCRSAGKSSLLRTLTDVPFPVGTDCCIRFPTRIVSRQTVPGTSNAVKISITAPEVADDLFNYPPDRKGIKKKSFVSQVLRIEISGPTRAHFSILDLPGTMSEPHNVSENEVHGVARCVADASTDLSKERVFKIATGAKKHPNSPIFDGWFVVRNRDETDGDDFDLGEAERKLFSKDPWNKIPKERRGSDMLRRDLGDLLSGKVQENFTRVQATIRGLLRDARLSRRCFAEPRPTHAIRLQYIRDVVERYAAAAGKVLASPGSLDGVQQVRAKVHNANKSFNEAMVKRSHALDFQDADVDVEKSFAEALRVCYPQFAPKKEHVGAGKANPVSLVKHTNNLMPSKKTTSFGPGSLIIKIAVELPVWQSTELPGLVNTEFIRHLFQLLSAPWQNLAQSHINGLSAQIVAAFESMLKDACCPFYGSKVIVNELTAVLGRFQTKAKERAVSELEEYCRRQRDARLQTTDPRFDQMLQKWRTSRLLRSLVTVPVYGESGLDPVAHAELVFKTMYHSVEDNMVYDIHDTVRVYYEPHQEVEKLGGEDEDTIRKRAHFDSLIEKYKRAGSIAARAKKQSLKSGG</sequence>
<protein>
    <submittedName>
        <fullName evidence="3">Vacuolar sorting protein VPS1</fullName>
    </submittedName>
</protein>
<evidence type="ECO:0000313" key="4">
    <source>
        <dbReference type="Proteomes" id="UP000654918"/>
    </source>
</evidence>
<feature type="region of interest" description="Disordered" evidence="1">
    <location>
        <begin position="1"/>
        <end position="46"/>
    </location>
</feature>
<feature type="compositionally biased region" description="Polar residues" evidence="1">
    <location>
        <begin position="1"/>
        <end position="21"/>
    </location>
</feature>
<dbReference type="Proteomes" id="UP000654918">
    <property type="component" value="Unassembled WGS sequence"/>
</dbReference>
<dbReference type="PANTHER" id="PTHR11566:SF21">
    <property type="entry name" value="DYNAMIN RELATED PROTEIN 1, ISOFORM A"/>
    <property type="match status" value="1"/>
</dbReference>
<dbReference type="InterPro" id="IPR022812">
    <property type="entry name" value="Dynamin"/>
</dbReference>
<name>A0A8H6K2V0_9PEZI</name>
<accession>A0A8H6K2V0</accession>
<dbReference type="SUPFAM" id="SSF52540">
    <property type="entry name" value="P-loop containing nucleoside triphosphate hydrolases"/>
    <property type="match status" value="1"/>
</dbReference>
<evidence type="ECO:0000259" key="2">
    <source>
        <dbReference type="Pfam" id="PF00350"/>
    </source>
</evidence>
<evidence type="ECO:0000256" key="1">
    <source>
        <dbReference type="SAM" id="MobiDB-lite"/>
    </source>
</evidence>
<dbReference type="GO" id="GO:0000266">
    <property type="term" value="P:mitochondrial fission"/>
    <property type="evidence" value="ECO:0007669"/>
    <property type="project" value="TreeGrafter"/>
</dbReference>